<dbReference type="Gene3D" id="3.40.710.10">
    <property type="entry name" value="DD-peptidase/beta-lactamase superfamily"/>
    <property type="match status" value="1"/>
</dbReference>
<dbReference type="AlphaFoldDB" id="A0A2S7SUL2"/>
<evidence type="ECO:0000256" key="2">
    <source>
        <dbReference type="ARBA" id="ARBA00009009"/>
    </source>
</evidence>
<dbReference type="EMBL" id="PPSL01000003">
    <property type="protein sequence ID" value="PQJ10609.1"/>
    <property type="molecule type" value="Genomic_DNA"/>
</dbReference>
<evidence type="ECO:0000256" key="3">
    <source>
        <dbReference type="ARBA" id="ARBA00012865"/>
    </source>
</evidence>
<evidence type="ECO:0000256" key="1">
    <source>
        <dbReference type="ARBA" id="ARBA00001526"/>
    </source>
</evidence>
<dbReference type="PANTHER" id="PTHR35333">
    <property type="entry name" value="BETA-LACTAMASE"/>
    <property type="match status" value="1"/>
</dbReference>
<gene>
    <name evidence="6" type="ORF">CJD36_011595</name>
</gene>
<proteinExistence type="inferred from homology"/>
<name>A0A2S7SUL2_9BACT</name>
<accession>A0A2S7SUL2</accession>
<dbReference type="InterPro" id="IPR000871">
    <property type="entry name" value="Beta-lactam_class-A"/>
</dbReference>
<comment type="catalytic activity">
    <reaction evidence="1">
        <text>a beta-lactam + H2O = a substituted beta-amino acid</text>
        <dbReference type="Rhea" id="RHEA:20401"/>
        <dbReference type="ChEBI" id="CHEBI:15377"/>
        <dbReference type="ChEBI" id="CHEBI:35627"/>
        <dbReference type="ChEBI" id="CHEBI:140347"/>
        <dbReference type="EC" id="3.5.2.6"/>
    </reaction>
</comment>
<evidence type="ECO:0000256" key="4">
    <source>
        <dbReference type="SAM" id="Phobius"/>
    </source>
</evidence>
<dbReference type="SUPFAM" id="SSF56601">
    <property type="entry name" value="beta-lactamase/transpeptidase-like"/>
    <property type="match status" value="1"/>
</dbReference>
<keyword evidence="7" id="KW-1185">Reference proteome</keyword>
<comment type="caution">
    <text evidence="6">The sequence shown here is derived from an EMBL/GenBank/DDBJ whole genome shotgun (WGS) entry which is preliminary data.</text>
</comment>
<comment type="similarity">
    <text evidence="2">Belongs to the class-A beta-lactamase family.</text>
</comment>
<evidence type="ECO:0000313" key="7">
    <source>
        <dbReference type="Proteomes" id="UP000239872"/>
    </source>
</evidence>
<dbReference type="GO" id="GO:0008800">
    <property type="term" value="F:beta-lactamase activity"/>
    <property type="evidence" value="ECO:0007669"/>
    <property type="project" value="UniProtKB-EC"/>
</dbReference>
<protein>
    <recommendedName>
        <fullName evidence="3">beta-lactamase</fullName>
        <ecNumber evidence="3">3.5.2.6</ecNumber>
    </recommendedName>
</protein>
<dbReference type="GO" id="GO:0046677">
    <property type="term" value="P:response to antibiotic"/>
    <property type="evidence" value="ECO:0007669"/>
    <property type="project" value="InterPro"/>
</dbReference>
<keyword evidence="4" id="KW-1133">Transmembrane helix</keyword>
<dbReference type="InterPro" id="IPR012338">
    <property type="entry name" value="Beta-lactam/transpept-like"/>
</dbReference>
<keyword evidence="4" id="KW-0812">Transmembrane</keyword>
<evidence type="ECO:0000259" key="5">
    <source>
        <dbReference type="Pfam" id="PF13354"/>
    </source>
</evidence>
<dbReference type="Proteomes" id="UP000239872">
    <property type="component" value="Unassembled WGS sequence"/>
</dbReference>
<evidence type="ECO:0000313" key="6">
    <source>
        <dbReference type="EMBL" id="PQJ10609.1"/>
    </source>
</evidence>
<dbReference type="PANTHER" id="PTHR35333:SF3">
    <property type="entry name" value="BETA-LACTAMASE-TYPE TRANSPEPTIDASE FOLD CONTAINING PROTEIN"/>
    <property type="match status" value="1"/>
</dbReference>
<organism evidence="6 7">
    <name type="scientific">Flavipsychrobacter stenotrophus</name>
    <dbReference type="NCBI Taxonomy" id="2077091"/>
    <lineage>
        <taxon>Bacteria</taxon>
        <taxon>Pseudomonadati</taxon>
        <taxon>Bacteroidota</taxon>
        <taxon>Chitinophagia</taxon>
        <taxon>Chitinophagales</taxon>
        <taxon>Chitinophagaceae</taxon>
        <taxon>Flavipsychrobacter</taxon>
    </lineage>
</organism>
<feature type="domain" description="Beta-lactamase class A catalytic" evidence="5">
    <location>
        <begin position="101"/>
        <end position="312"/>
    </location>
</feature>
<feature type="transmembrane region" description="Helical" evidence="4">
    <location>
        <begin position="7"/>
        <end position="26"/>
    </location>
</feature>
<reference evidence="6 7" key="1">
    <citation type="submission" date="2018-01" db="EMBL/GenBank/DDBJ databases">
        <title>A novel member of the phylum Bacteroidetes isolated from glacier ice.</title>
        <authorList>
            <person name="Liu Q."/>
            <person name="Xin Y.-H."/>
        </authorList>
    </citation>
    <scope>NUCLEOTIDE SEQUENCE [LARGE SCALE GENOMIC DNA]</scope>
    <source>
        <strain evidence="6 7">RB1R16</strain>
    </source>
</reference>
<dbReference type="InterPro" id="IPR045155">
    <property type="entry name" value="Beta-lactam_cat"/>
</dbReference>
<sequence length="339" mass="37590">MAEKKIPVIYTLILAIAFSAVSFVLLKKYTTPTATATEQTNGSANSEKCNYTIARLKGYNYIKPLITEEPECESKELASLKQDITALIDNEKQAGILNAASVYIKEFSTDNWTSINPGESFLPGSLFKLPVLMTILKMSETDPSLMSRKITYQPQGVVDIKQTYVTKSLKPGQSYTVKELLTYMIAYSDNSATQLLNRQINPEVLIRIFSDLGLNPPKPNAADYMAYTITTRDYSIFMAALYNAAYLTIPNSEFATSLMAQCNFKDGLLKGLPADVKVAHKFGEAGTAQIHELHETGIVYFNNSAYLITVMTKGPDLKKLAETISEISKITYARMKQNA</sequence>
<dbReference type="GO" id="GO:0030655">
    <property type="term" value="P:beta-lactam antibiotic catabolic process"/>
    <property type="evidence" value="ECO:0007669"/>
    <property type="project" value="InterPro"/>
</dbReference>
<dbReference type="Pfam" id="PF13354">
    <property type="entry name" value="Beta-lactamase2"/>
    <property type="match status" value="1"/>
</dbReference>
<dbReference type="EC" id="3.5.2.6" evidence="3"/>
<keyword evidence="4" id="KW-0472">Membrane</keyword>